<feature type="compositionally biased region" description="Low complexity" evidence="8">
    <location>
        <begin position="55"/>
        <end position="66"/>
    </location>
</feature>
<keyword evidence="1 7" id="KW-0853">WD repeat</keyword>
<keyword evidence="4" id="KW-0508">mRNA splicing</keyword>
<evidence type="ECO:0000256" key="1">
    <source>
        <dbReference type="ARBA" id="ARBA00022574"/>
    </source>
</evidence>
<dbReference type="InterPro" id="IPR036322">
    <property type="entry name" value="WD40_repeat_dom_sf"/>
</dbReference>
<dbReference type="SUPFAM" id="SSF50978">
    <property type="entry name" value="WD40 repeat-like"/>
    <property type="match status" value="1"/>
</dbReference>
<name>A0AA38LXD0_9TREE</name>
<evidence type="ECO:0000256" key="8">
    <source>
        <dbReference type="SAM" id="MobiDB-lite"/>
    </source>
</evidence>
<gene>
    <name evidence="9" type="ORF">MKK02DRAFT_23517</name>
</gene>
<keyword evidence="3" id="KW-0677">Repeat</keyword>
<feature type="region of interest" description="Disordered" evidence="8">
    <location>
        <begin position="1"/>
        <end position="72"/>
    </location>
</feature>
<feature type="repeat" description="WD" evidence="7">
    <location>
        <begin position="231"/>
        <end position="252"/>
    </location>
</feature>
<organism evidence="9 10">
    <name type="scientific">Dioszegia hungarica</name>
    <dbReference type="NCBI Taxonomy" id="4972"/>
    <lineage>
        <taxon>Eukaryota</taxon>
        <taxon>Fungi</taxon>
        <taxon>Dikarya</taxon>
        <taxon>Basidiomycota</taxon>
        <taxon>Agaricomycotina</taxon>
        <taxon>Tremellomycetes</taxon>
        <taxon>Tremellales</taxon>
        <taxon>Bulleribasidiaceae</taxon>
        <taxon>Dioszegia</taxon>
    </lineage>
</organism>
<dbReference type="GO" id="GO:0003723">
    <property type="term" value="F:RNA binding"/>
    <property type="evidence" value="ECO:0007669"/>
    <property type="project" value="TreeGrafter"/>
</dbReference>
<evidence type="ECO:0000256" key="6">
    <source>
        <dbReference type="ARBA" id="ARBA00040390"/>
    </source>
</evidence>
<dbReference type="CDD" id="cd00200">
    <property type="entry name" value="WD40"/>
    <property type="match status" value="1"/>
</dbReference>
<dbReference type="SMART" id="SM00320">
    <property type="entry name" value="WD40"/>
    <property type="match status" value="5"/>
</dbReference>
<feature type="compositionally biased region" description="Gly residues" evidence="8">
    <location>
        <begin position="31"/>
        <end position="54"/>
    </location>
</feature>
<dbReference type="PANTHER" id="PTHR19877">
    <property type="entry name" value="EUKARYOTIC TRANSLATION INITIATION FACTOR 3 SUBUNIT I"/>
    <property type="match status" value="1"/>
</dbReference>
<comment type="caution">
    <text evidence="9">The sequence shown here is derived from an EMBL/GenBank/DDBJ whole genome shotgun (WGS) entry which is preliminary data.</text>
</comment>
<proteinExistence type="inferred from homology"/>
<evidence type="ECO:0000256" key="7">
    <source>
        <dbReference type="PROSITE-ProRule" id="PRU00221"/>
    </source>
</evidence>
<dbReference type="Gene3D" id="2.130.10.10">
    <property type="entry name" value="YVTN repeat-like/Quinoprotein amine dehydrogenase"/>
    <property type="match status" value="1"/>
</dbReference>
<evidence type="ECO:0000313" key="10">
    <source>
        <dbReference type="Proteomes" id="UP001164286"/>
    </source>
</evidence>
<protein>
    <recommendedName>
        <fullName evidence="6">Serine-threonine kinase receptor-associated protein</fullName>
    </recommendedName>
</protein>
<dbReference type="AlphaFoldDB" id="A0AA38LXD0"/>
<evidence type="ECO:0000256" key="3">
    <source>
        <dbReference type="ARBA" id="ARBA00022737"/>
    </source>
</evidence>
<evidence type="ECO:0000313" key="9">
    <source>
        <dbReference type="EMBL" id="KAI9638413.1"/>
    </source>
</evidence>
<feature type="repeat" description="WD" evidence="7">
    <location>
        <begin position="336"/>
        <end position="377"/>
    </location>
</feature>
<keyword evidence="10" id="KW-1185">Reference proteome</keyword>
<dbReference type="PANTHER" id="PTHR19877:SF13">
    <property type="entry name" value="SERINE-THREONINE KINASE RECEPTOR-ASSOCIATED PROTEIN"/>
    <property type="match status" value="1"/>
</dbReference>
<evidence type="ECO:0000256" key="5">
    <source>
        <dbReference type="ARBA" id="ARBA00038394"/>
    </source>
</evidence>
<dbReference type="GO" id="GO:0000387">
    <property type="term" value="P:spliceosomal snRNP assembly"/>
    <property type="evidence" value="ECO:0007669"/>
    <property type="project" value="TreeGrafter"/>
</dbReference>
<evidence type="ECO:0000256" key="4">
    <source>
        <dbReference type="ARBA" id="ARBA00023187"/>
    </source>
</evidence>
<dbReference type="PROSITE" id="PS50294">
    <property type="entry name" value="WD_REPEATS_REGION"/>
    <property type="match status" value="1"/>
</dbReference>
<dbReference type="InterPro" id="IPR001680">
    <property type="entry name" value="WD40_rpt"/>
</dbReference>
<dbReference type="PROSITE" id="PS50082">
    <property type="entry name" value="WD_REPEATS_2"/>
    <property type="match status" value="3"/>
</dbReference>
<dbReference type="Proteomes" id="UP001164286">
    <property type="component" value="Unassembled WGS sequence"/>
</dbReference>
<dbReference type="GeneID" id="77725941"/>
<comment type="similarity">
    <text evidence="5">Belongs to the WD repeat STRAP family.</text>
</comment>
<sequence length="382" mass="40839">MSYHNGYPSRSPVPRGLTPNGNSNGHANGQSNGGAYGNGNGTGNGVANGNGNGNSAGPSGPQGNNSRVQPLLCSGHTRPVVHLQFSNLLDDGTYMLISACKDGSPMLRSWLGDWIGTFIGHKGAVWSTKISQDTTRGATGGADYFAKIWDCNSGEELHSFAHKHIVRTVALNPQSQPQYLLTGGNEKKIRLFDLNRPDADPLILGSDPEKSCDGTVRSLVWDDSQGGAVGVSASEDGTVRWWDLRTLSQVAQLDLGDPVTSMELAHGGGTLSVTAGKNVHFLDILRQHPPVTIPLTHQPTSASLHPFLRDRFVAGSANDPWVRVYDLDSGTEREVYKGHHGPVLCASYSPDGEVYASGSEDGTVRLWQTNPGKSYGLWQSQE</sequence>
<feature type="repeat" description="WD" evidence="7">
    <location>
        <begin position="118"/>
        <end position="159"/>
    </location>
</feature>
<dbReference type="EMBL" id="JAKWFO010000003">
    <property type="protein sequence ID" value="KAI9638413.1"/>
    <property type="molecule type" value="Genomic_DNA"/>
</dbReference>
<dbReference type="RefSeq" id="XP_052948190.1">
    <property type="nucleotide sequence ID" value="XM_053086740.1"/>
</dbReference>
<reference evidence="9" key="1">
    <citation type="journal article" date="2022" name="G3 (Bethesda)">
        <title>High quality genome of the basidiomycete yeast Dioszegia hungarica PDD-24b-2 isolated from cloud water.</title>
        <authorList>
            <person name="Jarrige D."/>
            <person name="Haridas S."/>
            <person name="Bleykasten-Grosshans C."/>
            <person name="Joly M."/>
            <person name="Nadalig T."/>
            <person name="Sancelme M."/>
            <person name="Vuilleumier S."/>
            <person name="Grigoriev I.V."/>
            <person name="Amato P."/>
            <person name="Bringel F."/>
        </authorList>
    </citation>
    <scope>NUCLEOTIDE SEQUENCE</scope>
    <source>
        <strain evidence="9">PDD-24b-2</strain>
    </source>
</reference>
<keyword evidence="2" id="KW-0507">mRNA processing</keyword>
<dbReference type="Pfam" id="PF00400">
    <property type="entry name" value="WD40"/>
    <property type="match status" value="3"/>
</dbReference>
<evidence type="ECO:0000256" key="2">
    <source>
        <dbReference type="ARBA" id="ARBA00022664"/>
    </source>
</evidence>
<dbReference type="GO" id="GO:0032797">
    <property type="term" value="C:SMN complex"/>
    <property type="evidence" value="ECO:0007669"/>
    <property type="project" value="TreeGrafter"/>
</dbReference>
<accession>A0AA38LXD0</accession>
<dbReference type="InterPro" id="IPR015943">
    <property type="entry name" value="WD40/YVTN_repeat-like_dom_sf"/>
</dbReference>